<dbReference type="PANTHER" id="PTHR28272:SF1">
    <property type="entry name" value="RIBONUCLEASES P_MRP PROTEIN SUBUNIT POP3"/>
    <property type="match status" value="1"/>
</dbReference>
<feature type="compositionally biased region" description="Basic and acidic residues" evidence="1">
    <location>
        <begin position="231"/>
        <end position="265"/>
    </location>
</feature>
<dbReference type="Proteomes" id="UP001497383">
    <property type="component" value="Chromosome 2"/>
</dbReference>
<organism evidence="2 3">
    <name type="scientific">Lodderomyces beijingensis</name>
    <dbReference type="NCBI Taxonomy" id="1775926"/>
    <lineage>
        <taxon>Eukaryota</taxon>
        <taxon>Fungi</taxon>
        <taxon>Dikarya</taxon>
        <taxon>Ascomycota</taxon>
        <taxon>Saccharomycotina</taxon>
        <taxon>Pichiomycetes</taxon>
        <taxon>Debaryomycetaceae</taxon>
        <taxon>Candida/Lodderomyces clade</taxon>
        <taxon>Lodderomyces</taxon>
    </lineage>
</organism>
<dbReference type="PANTHER" id="PTHR28272">
    <property type="entry name" value="RIBONUCLEASES P/MRP PROTEIN SUBUNIT POP3"/>
    <property type="match status" value="1"/>
</dbReference>
<dbReference type="RefSeq" id="XP_066828972.1">
    <property type="nucleotide sequence ID" value="XM_066971989.1"/>
</dbReference>
<dbReference type="GeneID" id="92207230"/>
<reference evidence="2 3" key="1">
    <citation type="submission" date="2024-03" db="EMBL/GenBank/DDBJ databases">
        <authorList>
            <person name="Brejova B."/>
        </authorList>
    </citation>
    <scope>NUCLEOTIDE SEQUENCE [LARGE SCALE GENOMIC DNA]</scope>
    <source>
        <strain evidence="2 3">CBS 14171</strain>
    </source>
</reference>
<gene>
    <name evidence="2" type="ORF">LODBEIA_P20340</name>
</gene>
<evidence type="ECO:0000256" key="1">
    <source>
        <dbReference type="SAM" id="MobiDB-lite"/>
    </source>
</evidence>
<dbReference type="PROSITE" id="PS51257">
    <property type="entry name" value="PROKAR_LIPOPROTEIN"/>
    <property type="match status" value="1"/>
</dbReference>
<feature type="region of interest" description="Disordered" evidence="1">
    <location>
        <begin position="218"/>
        <end position="294"/>
    </location>
</feature>
<protein>
    <submittedName>
        <fullName evidence="2">Uncharacterized protein</fullName>
    </submittedName>
</protein>
<evidence type="ECO:0000313" key="3">
    <source>
        <dbReference type="Proteomes" id="UP001497383"/>
    </source>
</evidence>
<feature type="compositionally biased region" description="Polar residues" evidence="1">
    <location>
        <begin position="1"/>
        <end position="17"/>
    </location>
</feature>
<feature type="region of interest" description="Disordered" evidence="1">
    <location>
        <begin position="1"/>
        <end position="20"/>
    </location>
</feature>
<proteinExistence type="predicted"/>
<keyword evidence="3" id="KW-1185">Reference proteome</keyword>
<name>A0ABP0ZI38_9ASCO</name>
<dbReference type="EMBL" id="OZ022406">
    <property type="protein sequence ID" value="CAK9437656.1"/>
    <property type="molecule type" value="Genomic_DNA"/>
</dbReference>
<dbReference type="InterPro" id="IPR013241">
    <property type="entry name" value="RNase_P_Pop3"/>
</dbReference>
<sequence>MAKSSRPTNSQGSTQACEKSLKERANRKNQVFKPLLDNPFTQSNLWPFVEPTIATDILDLIEAFIGPLFRDDKDSKSKTEVDGVTFGFNSTVKILERQAANNRGKHKDSVRQLKYVFVCKQEISPPFLISMLPVLCYTASKSKDDMVKLVQVPRGSMKKFSDMTRRANTGILGFSADLTIAERLFEIIDRSIGDIEAPWLAQIFDDASGFFPPKVTQVATVRGSRKKRKRGGDDKEAKSPRPKKQEKGERQEKQEKQGKLEKLEKVGVNSGDSMELEMELKEPDKSNPVAESRT</sequence>
<evidence type="ECO:0000313" key="2">
    <source>
        <dbReference type="EMBL" id="CAK9437656.1"/>
    </source>
</evidence>
<accession>A0ABP0ZI38</accession>
<dbReference type="Pfam" id="PF08228">
    <property type="entry name" value="RNase_P_pop3"/>
    <property type="match status" value="1"/>
</dbReference>